<dbReference type="EMBL" id="BDGG01000006">
    <property type="protein sequence ID" value="GAV00929.1"/>
    <property type="molecule type" value="Genomic_DNA"/>
</dbReference>
<reference evidence="1 2" key="1">
    <citation type="journal article" date="2016" name="Nat. Commun.">
        <title>Extremotolerant tardigrade genome and improved radiotolerance of human cultured cells by tardigrade-unique protein.</title>
        <authorList>
            <person name="Hashimoto T."/>
            <person name="Horikawa D.D."/>
            <person name="Saito Y."/>
            <person name="Kuwahara H."/>
            <person name="Kozuka-Hata H."/>
            <person name="Shin-I T."/>
            <person name="Minakuchi Y."/>
            <person name="Ohishi K."/>
            <person name="Motoyama A."/>
            <person name="Aizu T."/>
            <person name="Enomoto A."/>
            <person name="Kondo K."/>
            <person name="Tanaka S."/>
            <person name="Hara Y."/>
            <person name="Koshikawa S."/>
            <person name="Sagara H."/>
            <person name="Miura T."/>
            <person name="Yokobori S."/>
            <person name="Miyagawa K."/>
            <person name="Suzuki Y."/>
            <person name="Kubo T."/>
            <person name="Oyama M."/>
            <person name="Kohara Y."/>
            <person name="Fujiyama A."/>
            <person name="Arakawa K."/>
            <person name="Katayama T."/>
            <person name="Toyoda A."/>
            <person name="Kunieda T."/>
        </authorList>
    </citation>
    <scope>NUCLEOTIDE SEQUENCE [LARGE SCALE GENOMIC DNA]</scope>
    <source>
        <strain evidence="1 2">YOKOZUNA-1</strain>
    </source>
</reference>
<accession>A0A1D1VQU4</accession>
<protein>
    <recommendedName>
        <fullName evidence="3">DDE-1 domain-containing protein</fullName>
    </recommendedName>
</protein>
<evidence type="ECO:0008006" key="3">
    <source>
        <dbReference type="Google" id="ProtNLM"/>
    </source>
</evidence>
<organism evidence="1 2">
    <name type="scientific">Ramazzottius varieornatus</name>
    <name type="common">Water bear</name>
    <name type="synonym">Tardigrade</name>
    <dbReference type="NCBI Taxonomy" id="947166"/>
    <lineage>
        <taxon>Eukaryota</taxon>
        <taxon>Metazoa</taxon>
        <taxon>Ecdysozoa</taxon>
        <taxon>Tardigrada</taxon>
        <taxon>Eutardigrada</taxon>
        <taxon>Parachela</taxon>
        <taxon>Hypsibioidea</taxon>
        <taxon>Ramazzottiidae</taxon>
        <taxon>Ramazzottius</taxon>
    </lineage>
</organism>
<dbReference type="Proteomes" id="UP000186922">
    <property type="component" value="Unassembled WGS sequence"/>
</dbReference>
<dbReference type="AlphaFoldDB" id="A0A1D1VQU4"/>
<evidence type="ECO:0000313" key="2">
    <source>
        <dbReference type="Proteomes" id="UP000186922"/>
    </source>
</evidence>
<evidence type="ECO:0000313" key="1">
    <source>
        <dbReference type="EMBL" id="GAV00929.1"/>
    </source>
</evidence>
<comment type="caution">
    <text evidence="1">The sequence shown here is derived from an EMBL/GenBank/DDBJ whole genome shotgun (WGS) entry which is preliminary data.</text>
</comment>
<sequence length="139" mass="15774">MIRMVIIGKKTLSPKGVKQVPVKHPQGDKEGMTINLTIKADGTKFPAEIIFKTAAKSGKLADSYLKKLNAPSNLVIFSAKKAWWNQEIEKDYHNMHLPAPVEKDQMTVLFRDQFSVQKMDENVDSLEWRNVQQILIPLG</sequence>
<keyword evidence="2" id="KW-1185">Reference proteome</keyword>
<gene>
    <name evidence="1" type="primary">RvY_11711-1</name>
    <name evidence="1" type="synonym">RvY_11711.1</name>
    <name evidence="1" type="ORF">RvY_11711</name>
</gene>
<proteinExistence type="predicted"/>
<name>A0A1D1VQU4_RAMVA</name>